<evidence type="ECO:0000256" key="1">
    <source>
        <dbReference type="SAM" id="SignalP"/>
    </source>
</evidence>
<evidence type="ECO:0000313" key="3">
    <source>
        <dbReference type="Proteomes" id="UP000237839"/>
    </source>
</evidence>
<accession>A0A2S9GXZ5</accession>
<comment type="caution">
    <text evidence="2">The sequence shown here is derived from an EMBL/GenBank/DDBJ whole genome shotgun (WGS) entry which is preliminary data.</text>
</comment>
<evidence type="ECO:0008006" key="4">
    <source>
        <dbReference type="Google" id="ProtNLM"/>
    </source>
</evidence>
<dbReference type="Proteomes" id="UP000237839">
    <property type="component" value="Unassembled WGS sequence"/>
</dbReference>
<dbReference type="InterPro" id="IPR021267">
    <property type="entry name" value="DUF2844"/>
</dbReference>
<dbReference type="Pfam" id="PF11005">
    <property type="entry name" value="DUF2844"/>
    <property type="match status" value="1"/>
</dbReference>
<feature type="signal peptide" evidence="1">
    <location>
        <begin position="1"/>
        <end position="19"/>
    </location>
</feature>
<evidence type="ECO:0000313" key="2">
    <source>
        <dbReference type="EMBL" id="PRC92581.1"/>
    </source>
</evidence>
<protein>
    <recommendedName>
        <fullName evidence="4">DUF2844 domain-containing protein</fullName>
    </recommendedName>
</protein>
<gene>
    <name evidence="2" type="ORF">S2091_2636</name>
</gene>
<feature type="chain" id="PRO_5015456099" description="DUF2844 domain-containing protein" evidence="1">
    <location>
        <begin position="20"/>
        <end position="156"/>
    </location>
</feature>
<keyword evidence="3" id="KW-1185">Reference proteome</keyword>
<dbReference type="EMBL" id="PUGF01000012">
    <property type="protein sequence ID" value="PRC92581.1"/>
    <property type="molecule type" value="Genomic_DNA"/>
</dbReference>
<keyword evidence="1" id="KW-0732">Signal</keyword>
<organism evidence="2 3">
    <name type="scientific">Solimicrobium silvestre</name>
    <dbReference type="NCBI Taxonomy" id="2099400"/>
    <lineage>
        <taxon>Bacteria</taxon>
        <taxon>Pseudomonadati</taxon>
        <taxon>Pseudomonadota</taxon>
        <taxon>Betaproteobacteria</taxon>
        <taxon>Burkholderiales</taxon>
        <taxon>Oxalobacteraceae</taxon>
        <taxon>Solimicrobium</taxon>
    </lineage>
</organism>
<dbReference type="AlphaFoldDB" id="A0A2S9GXZ5"/>
<proteinExistence type="predicted"/>
<name>A0A2S9GXZ5_9BURK</name>
<sequence length="156" mass="16921">MLKAWAGLMIAAVSLSAHATLGENASTVSTDQAALHATLTTQVSANYTDYMLTLPDGIVVHEFVNSASKVFEITWSGKRHRPDMQQLLGQYFTRFTDTSHKTRPTTRQAHQVTTELVIHSSAIHGYFSGTAHVPALLPETMTGPVNPVSTSQDVAK</sequence>
<reference evidence="2 3" key="1">
    <citation type="submission" date="2018-02" db="EMBL/GenBank/DDBJ databases">
        <title>Solimicrobium silvestre gen. nov., sp. nov., isolated from alpine forest soil.</title>
        <authorList>
            <person name="Margesin R."/>
            <person name="Albuquerque L."/>
            <person name="Zhang D.-C."/>
            <person name="Froufe H.J.C."/>
            <person name="Severino R."/>
            <person name="Roxo I."/>
            <person name="Egas C."/>
            <person name="Da Costa M.S."/>
        </authorList>
    </citation>
    <scope>NUCLEOTIDE SEQUENCE [LARGE SCALE GENOMIC DNA]</scope>
    <source>
        <strain evidence="2 3">S20-91</strain>
    </source>
</reference>